<dbReference type="Gene3D" id="6.10.140.1340">
    <property type="match status" value="1"/>
</dbReference>
<dbReference type="Pfam" id="PF00581">
    <property type="entry name" value="Rhodanese"/>
    <property type="match status" value="1"/>
</dbReference>
<protein>
    <submittedName>
        <fullName evidence="3">Rhodanese domain-containing protein</fullName>
    </submittedName>
</protein>
<dbReference type="CDD" id="cd00158">
    <property type="entry name" value="RHOD"/>
    <property type="match status" value="1"/>
</dbReference>
<proteinExistence type="predicted"/>
<dbReference type="PANTHER" id="PTHR43031">
    <property type="entry name" value="FAD-DEPENDENT OXIDOREDUCTASE"/>
    <property type="match status" value="1"/>
</dbReference>
<dbReference type="InterPro" id="IPR001763">
    <property type="entry name" value="Rhodanese-like_dom"/>
</dbReference>
<dbReference type="Proteomes" id="UP000011991">
    <property type="component" value="Unassembled WGS sequence"/>
</dbReference>
<dbReference type="InterPro" id="IPR021309">
    <property type="entry name" value="YgaP-like_TM"/>
</dbReference>
<evidence type="ECO:0000259" key="2">
    <source>
        <dbReference type="PROSITE" id="PS50206"/>
    </source>
</evidence>
<dbReference type="SMART" id="SM00450">
    <property type="entry name" value="RHOD"/>
    <property type="match status" value="1"/>
</dbReference>
<organism evidence="3 4">
    <name type="scientific">Rhodopirellula maiorica SM1</name>
    <dbReference type="NCBI Taxonomy" id="1265738"/>
    <lineage>
        <taxon>Bacteria</taxon>
        <taxon>Pseudomonadati</taxon>
        <taxon>Planctomycetota</taxon>
        <taxon>Planctomycetia</taxon>
        <taxon>Pirellulales</taxon>
        <taxon>Pirellulaceae</taxon>
        <taxon>Novipirellula</taxon>
    </lineage>
</organism>
<dbReference type="AlphaFoldDB" id="M5RTX1"/>
<keyword evidence="4" id="KW-1185">Reference proteome</keyword>
<name>M5RTX1_9BACT</name>
<dbReference type="Pfam" id="PF11127">
    <property type="entry name" value="YgaP-like_TM"/>
    <property type="match status" value="1"/>
</dbReference>
<dbReference type="EMBL" id="ANOG01000062">
    <property type="protein sequence ID" value="EMI22656.1"/>
    <property type="molecule type" value="Genomic_DNA"/>
</dbReference>
<keyword evidence="1" id="KW-0812">Transmembrane</keyword>
<evidence type="ECO:0000313" key="4">
    <source>
        <dbReference type="Proteomes" id="UP000011991"/>
    </source>
</evidence>
<comment type="caution">
    <text evidence="3">The sequence shown here is derived from an EMBL/GenBank/DDBJ whole genome shotgun (WGS) entry which is preliminary data.</text>
</comment>
<dbReference type="InterPro" id="IPR036873">
    <property type="entry name" value="Rhodanese-like_dom_sf"/>
</dbReference>
<feature type="domain" description="Rhodanese" evidence="2">
    <location>
        <begin position="99"/>
        <end position="188"/>
    </location>
</feature>
<gene>
    <name evidence="3" type="ORF">RMSM_00411</name>
</gene>
<dbReference type="PATRIC" id="fig|1265738.3.peg.412"/>
<feature type="transmembrane region" description="Helical" evidence="1">
    <location>
        <begin position="224"/>
        <end position="247"/>
    </location>
</feature>
<dbReference type="SUPFAM" id="SSF52821">
    <property type="entry name" value="Rhodanese/Cell cycle control phosphatase"/>
    <property type="match status" value="1"/>
</dbReference>
<dbReference type="InterPro" id="IPR050229">
    <property type="entry name" value="GlpE_sulfurtransferase"/>
</dbReference>
<sequence length="264" mass="28900">MLDAPQDQRELTSREAPETIKHTDGVIEWRRFVSAPNLIPSVVERLWRRDSPFTGRTEYSVENAPAYTGTKYTGTKERKSELMNVKTISPQELQRHREAGKVVELIDVRTPVEYAEIHVEGARLMPLDTLDPRAFASAGNGEPLYVICRSGSRAAKAYEKFQAAGVDNVLSIEGGTLAWERAGLPVVRGQKVISLERQVRIAAGLLVMLGVVLGWLVHPSFLGLSAFVGAGLVFAGLTDTCGMGLMLAKMPWNQVEECGSSCSS</sequence>
<dbReference type="PROSITE" id="PS50206">
    <property type="entry name" value="RHODANESE_3"/>
    <property type="match status" value="1"/>
</dbReference>
<reference evidence="3 4" key="1">
    <citation type="journal article" date="2013" name="Mar. Genomics">
        <title>Expression of sulfatases in Rhodopirellula baltica and the diversity of sulfatases in the genus Rhodopirellula.</title>
        <authorList>
            <person name="Wegner C.E."/>
            <person name="Richter-Heitmann T."/>
            <person name="Klindworth A."/>
            <person name="Klockow C."/>
            <person name="Richter M."/>
            <person name="Achstetter T."/>
            <person name="Glockner F.O."/>
            <person name="Harder J."/>
        </authorList>
    </citation>
    <scope>NUCLEOTIDE SEQUENCE [LARGE SCALE GENOMIC DNA]</scope>
    <source>
        <strain evidence="3 4">SM1</strain>
    </source>
</reference>
<keyword evidence="1" id="KW-1133">Transmembrane helix</keyword>
<evidence type="ECO:0000256" key="1">
    <source>
        <dbReference type="SAM" id="Phobius"/>
    </source>
</evidence>
<dbReference type="Gene3D" id="3.40.250.10">
    <property type="entry name" value="Rhodanese-like domain"/>
    <property type="match status" value="1"/>
</dbReference>
<dbReference type="PANTHER" id="PTHR43031:SF1">
    <property type="entry name" value="PYRIDINE NUCLEOTIDE-DISULPHIDE OXIDOREDUCTASE"/>
    <property type="match status" value="1"/>
</dbReference>
<feature type="transmembrane region" description="Helical" evidence="1">
    <location>
        <begin position="199"/>
        <end position="218"/>
    </location>
</feature>
<evidence type="ECO:0000313" key="3">
    <source>
        <dbReference type="EMBL" id="EMI22656.1"/>
    </source>
</evidence>
<keyword evidence="1" id="KW-0472">Membrane</keyword>
<accession>M5RTX1</accession>